<comment type="subcellular location">
    <subcellularLocation>
        <location evidence="1">Membrane</location>
        <topology evidence="1">Multi-pass membrane protein</topology>
    </subcellularLocation>
</comment>
<organism evidence="9 10">
    <name type="scientific">Alternaria dauci</name>
    <dbReference type="NCBI Taxonomy" id="48095"/>
    <lineage>
        <taxon>Eukaryota</taxon>
        <taxon>Fungi</taxon>
        <taxon>Dikarya</taxon>
        <taxon>Ascomycota</taxon>
        <taxon>Pezizomycotina</taxon>
        <taxon>Dothideomycetes</taxon>
        <taxon>Pleosporomycetidae</taxon>
        <taxon>Pleosporales</taxon>
        <taxon>Pleosporineae</taxon>
        <taxon>Pleosporaceae</taxon>
        <taxon>Alternaria</taxon>
        <taxon>Alternaria sect. Porri</taxon>
    </lineage>
</organism>
<dbReference type="InterPro" id="IPR049326">
    <property type="entry name" value="Rhodopsin_dom_fungi"/>
</dbReference>
<dbReference type="PANTHER" id="PTHR33048:SF21">
    <property type="entry name" value="INTEGRAL MEMBRANE PROTEIN"/>
    <property type="match status" value="1"/>
</dbReference>
<dbReference type="RefSeq" id="XP_069311250.1">
    <property type="nucleotide sequence ID" value="XM_069446252.1"/>
</dbReference>
<feature type="compositionally biased region" description="Low complexity" evidence="6">
    <location>
        <begin position="206"/>
        <end position="220"/>
    </location>
</feature>
<keyword evidence="10" id="KW-1185">Reference proteome</keyword>
<feature type="transmembrane region" description="Helical" evidence="7">
    <location>
        <begin position="17"/>
        <end position="39"/>
    </location>
</feature>
<dbReference type="InterPro" id="IPR052337">
    <property type="entry name" value="SAT4-like"/>
</dbReference>
<evidence type="ECO:0000256" key="1">
    <source>
        <dbReference type="ARBA" id="ARBA00004141"/>
    </source>
</evidence>
<dbReference type="Proteomes" id="UP001578633">
    <property type="component" value="Chromosome 1"/>
</dbReference>
<feature type="transmembrane region" description="Helical" evidence="7">
    <location>
        <begin position="59"/>
        <end position="85"/>
    </location>
</feature>
<keyword evidence="3 7" id="KW-1133">Transmembrane helix</keyword>
<feature type="transmembrane region" description="Helical" evidence="7">
    <location>
        <begin position="169"/>
        <end position="188"/>
    </location>
</feature>
<comment type="similarity">
    <text evidence="5">Belongs to the SAT4 family.</text>
</comment>
<evidence type="ECO:0000256" key="5">
    <source>
        <dbReference type="ARBA" id="ARBA00038359"/>
    </source>
</evidence>
<evidence type="ECO:0000256" key="3">
    <source>
        <dbReference type="ARBA" id="ARBA00022989"/>
    </source>
</evidence>
<dbReference type="PANTHER" id="PTHR33048">
    <property type="entry name" value="PTH11-LIKE INTEGRAL MEMBRANE PROTEIN (AFU_ORTHOLOGUE AFUA_5G11245)"/>
    <property type="match status" value="1"/>
</dbReference>
<evidence type="ECO:0000313" key="10">
    <source>
        <dbReference type="Proteomes" id="UP001578633"/>
    </source>
</evidence>
<name>A0ABR3UW10_9PLEO</name>
<dbReference type="EMBL" id="JBHGVX010000001">
    <property type="protein sequence ID" value="KAL1800666.1"/>
    <property type="molecule type" value="Genomic_DNA"/>
</dbReference>
<feature type="transmembrane region" description="Helical" evidence="7">
    <location>
        <begin position="91"/>
        <end position="119"/>
    </location>
</feature>
<sequence>MRVGVRVWRKAWGMDDYFMFVGIITFSVTAAICIACSYYGSGQYSWEVPPLTISKGIKLFYIAEYFYATSAMFVKISVAVALLRIAANRRFFTWAFLFYSAVEIAADFTLSIMPAILLWNVQMKGAVKASVVVMLALASFASCATIVRLKYLTLYSDPGEFMYGTGKIGFWSLVEVGIGLIAGSLPPLRPLLSLRIRVSAGSNTPAASSGRAYRSGSNNRQPPTLRSRGIVMDTFQTLGDNDDADHSDGDSQKNIIKETKFTVTTTVAGGHRDPGSMA</sequence>
<evidence type="ECO:0000256" key="7">
    <source>
        <dbReference type="SAM" id="Phobius"/>
    </source>
</evidence>
<feature type="region of interest" description="Disordered" evidence="6">
    <location>
        <begin position="202"/>
        <end position="228"/>
    </location>
</feature>
<keyword evidence="2 7" id="KW-0812">Transmembrane</keyword>
<proteinExistence type="inferred from homology"/>
<comment type="caution">
    <text evidence="9">The sequence shown here is derived from an EMBL/GenBank/DDBJ whole genome shotgun (WGS) entry which is preliminary data.</text>
</comment>
<dbReference type="Pfam" id="PF20684">
    <property type="entry name" value="Fung_rhodopsin"/>
    <property type="match status" value="1"/>
</dbReference>
<protein>
    <recommendedName>
        <fullName evidence="8">Rhodopsin domain-containing protein</fullName>
    </recommendedName>
</protein>
<feature type="domain" description="Rhodopsin" evidence="8">
    <location>
        <begin position="95"/>
        <end position="193"/>
    </location>
</feature>
<evidence type="ECO:0000259" key="8">
    <source>
        <dbReference type="Pfam" id="PF20684"/>
    </source>
</evidence>
<keyword evidence="4 7" id="KW-0472">Membrane</keyword>
<reference evidence="9 10" key="1">
    <citation type="submission" date="2024-09" db="EMBL/GenBank/DDBJ databases">
        <title>T2T genomes of carrot and Alternaria dauci and their utility for understanding host-pathogen interaction during carrot leaf blight disease.</title>
        <authorList>
            <person name="Liu W."/>
            <person name="Xu S."/>
            <person name="Ou C."/>
            <person name="Liu X."/>
            <person name="Zhuang F."/>
            <person name="Deng X.W."/>
        </authorList>
    </citation>
    <scope>NUCLEOTIDE SEQUENCE [LARGE SCALE GENOMIC DNA]</scope>
    <source>
        <strain evidence="9 10">A2016</strain>
    </source>
</reference>
<evidence type="ECO:0000256" key="4">
    <source>
        <dbReference type="ARBA" id="ARBA00023136"/>
    </source>
</evidence>
<evidence type="ECO:0000256" key="6">
    <source>
        <dbReference type="SAM" id="MobiDB-lite"/>
    </source>
</evidence>
<evidence type="ECO:0000256" key="2">
    <source>
        <dbReference type="ARBA" id="ARBA00022692"/>
    </source>
</evidence>
<accession>A0ABR3UW10</accession>
<gene>
    <name evidence="9" type="ORF">ACET3X_001008</name>
</gene>
<feature type="transmembrane region" description="Helical" evidence="7">
    <location>
        <begin position="131"/>
        <end position="149"/>
    </location>
</feature>
<dbReference type="GeneID" id="96081330"/>
<evidence type="ECO:0000313" key="9">
    <source>
        <dbReference type="EMBL" id="KAL1800666.1"/>
    </source>
</evidence>